<feature type="transmembrane region" description="Helical" evidence="1">
    <location>
        <begin position="314"/>
        <end position="335"/>
    </location>
</feature>
<dbReference type="SMR" id="G5A0M8"/>
<protein>
    <submittedName>
        <fullName evidence="2">Uncharacterized protein</fullName>
    </submittedName>
</protein>
<organism evidence="2 3">
    <name type="scientific">Phytophthora sojae (strain P6497)</name>
    <name type="common">Soybean stem and root rot agent</name>
    <name type="synonym">Phytophthora megasperma f. sp. glycines</name>
    <dbReference type="NCBI Taxonomy" id="1094619"/>
    <lineage>
        <taxon>Eukaryota</taxon>
        <taxon>Sar</taxon>
        <taxon>Stramenopiles</taxon>
        <taxon>Oomycota</taxon>
        <taxon>Peronosporomycetes</taxon>
        <taxon>Peronosporales</taxon>
        <taxon>Peronosporaceae</taxon>
        <taxon>Phytophthora</taxon>
    </lineage>
</organism>
<name>G5A0M8_PHYSP</name>
<dbReference type="OMA" id="FAWIHAS"/>
<feature type="transmembrane region" description="Helical" evidence="1">
    <location>
        <begin position="124"/>
        <end position="144"/>
    </location>
</feature>
<dbReference type="EMBL" id="JH159158">
    <property type="protein sequence ID" value="EGZ10564.1"/>
    <property type="molecule type" value="Genomic_DNA"/>
</dbReference>
<feature type="transmembrane region" description="Helical" evidence="1">
    <location>
        <begin position="100"/>
        <end position="118"/>
    </location>
</feature>
<dbReference type="InParanoid" id="G5A0M8"/>
<evidence type="ECO:0000313" key="3">
    <source>
        <dbReference type="Proteomes" id="UP000002640"/>
    </source>
</evidence>
<evidence type="ECO:0000256" key="1">
    <source>
        <dbReference type="SAM" id="Phobius"/>
    </source>
</evidence>
<keyword evidence="1" id="KW-0812">Transmembrane</keyword>
<feature type="transmembrane region" description="Helical" evidence="1">
    <location>
        <begin position="366"/>
        <end position="387"/>
    </location>
</feature>
<accession>G5A0M8</accession>
<evidence type="ECO:0000313" key="2">
    <source>
        <dbReference type="EMBL" id="EGZ10564.1"/>
    </source>
</evidence>
<dbReference type="AlphaFoldDB" id="G5A0M8"/>
<keyword evidence="1" id="KW-1133">Transmembrane helix</keyword>
<keyword evidence="3" id="KW-1185">Reference proteome</keyword>
<dbReference type="Proteomes" id="UP000002640">
    <property type="component" value="Unassembled WGS sequence"/>
</dbReference>
<dbReference type="RefSeq" id="XP_009533309.1">
    <property type="nucleotide sequence ID" value="XM_009535014.1"/>
</dbReference>
<dbReference type="KEGG" id="psoj:PHYSODRAFT_519962"/>
<reference evidence="2 3" key="1">
    <citation type="journal article" date="2006" name="Science">
        <title>Phytophthora genome sequences uncover evolutionary origins and mechanisms of pathogenesis.</title>
        <authorList>
            <person name="Tyler B.M."/>
            <person name="Tripathy S."/>
            <person name="Zhang X."/>
            <person name="Dehal P."/>
            <person name="Jiang R.H."/>
            <person name="Aerts A."/>
            <person name="Arredondo F.D."/>
            <person name="Baxter L."/>
            <person name="Bensasson D."/>
            <person name="Beynon J.L."/>
            <person name="Chapman J."/>
            <person name="Damasceno C.M."/>
            <person name="Dorrance A.E."/>
            <person name="Dou D."/>
            <person name="Dickerman A.W."/>
            <person name="Dubchak I.L."/>
            <person name="Garbelotto M."/>
            <person name="Gijzen M."/>
            <person name="Gordon S.G."/>
            <person name="Govers F."/>
            <person name="Grunwald N.J."/>
            <person name="Huang W."/>
            <person name="Ivors K.L."/>
            <person name="Jones R.W."/>
            <person name="Kamoun S."/>
            <person name="Krampis K."/>
            <person name="Lamour K.H."/>
            <person name="Lee M.K."/>
            <person name="McDonald W.H."/>
            <person name="Medina M."/>
            <person name="Meijer H.J."/>
            <person name="Nordberg E.K."/>
            <person name="Maclean D.J."/>
            <person name="Ospina-Giraldo M.D."/>
            <person name="Morris P.F."/>
            <person name="Phuntumart V."/>
            <person name="Putnam N.H."/>
            <person name="Rash S."/>
            <person name="Rose J.K."/>
            <person name="Sakihama Y."/>
            <person name="Salamov A.A."/>
            <person name="Savidor A."/>
            <person name="Scheuring C.F."/>
            <person name="Smith B.M."/>
            <person name="Sobral B.W."/>
            <person name="Terry A."/>
            <person name="Torto-Alalibo T.A."/>
            <person name="Win J."/>
            <person name="Xu Z."/>
            <person name="Zhang H."/>
            <person name="Grigoriev I.V."/>
            <person name="Rokhsar D.S."/>
            <person name="Boore J.L."/>
        </authorList>
    </citation>
    <scope>NUCLEOTIDE SEQUENCE [LARGE SCALE GENOMIC DNA]</scope>
    <source>
        <strain evidence="2 3">P6497</strain>
    </source>
</reference>
<gene>
    <name evidence="2" type="ORF">PHYSODRAFT_519962</name>
</gene>
<sequence>MIKALERLWALWISVQVEFQGRYSVERLQQLEVYSKSLGTGRLLAILLLTPLPSLVISLLKEVPPLSPIHAGVFNNKTFFVRAWRANAALWNDVKRQLSVFYCQVALTFIYPIYIYGFVSLTGIHQVMFVMLLPVIQIIAKNWVSRQLTNHDLKPESVIFIVEVFNALYVSHALHNSSSWKTTATIMSIDFTHFWLSMLDVVQALDELKALMAKIPRGHPIAKENFVHVATRLVEIEYMLSPASKRSSPGGSKLSWRAQMEAWLSSRDMLSKGSTSRRDATELNSFVNPTAIIGLETIFSRQERAELIRKSARVLFVTEYIVLIEYAEVVLPIIYSLHEVILYHMHNRAYYPALAEMSTADLRSSVVNVLTYSSLEFLSLVMALIVLKRTVGLSILRQLAFVLETQASMVQSKLTTLFVYVMQVPLVHLGADFSFKFAWVHNRDS</sequence>
<dbReference type="GeneID" id="20660235"/>
<proteinExistence type="predicted"/>
<keyword evidence="1" id="KW-0472">Membrane</keyword>